<accession>A0A5A7ZAM8</accession>
<dbReference type="PROSITE" id="PS51257">
    <property type="entry name" value="PROKAR_LIPOPROTEIN"/>
    <property type="match status" value="1"/>
</dbReference>
<comment type="caution">
    <text evidence="2">The sequence shown here is derived from an EMBL/GenBank/DDBJ whole genome shotgun (WGS) entry which is preliminary data.</text>
</comment>
<sequence>MLLKSRKKKLLFFAILALSFLTACSSIVNRDGEKIWMSDTEISELRKKEEKIALYIINHYEDVQKIEFDEFSKGNLWKGDSVSLIVNDTSYIPHVSLDSKDENYNINNNSHTDSTELTFRLKKKEKVTNFKDTGETDVIYSGENAWLTTEEKVKVRNQEEGLALFLLNHYENVEKIEFTKISRKPFGQARYAALLVNDKIKIYTDLDDSYDNYYLSDNPEKDGLKAKEKPTNLQSLDSITVIYYTGK</sequence>
<protein>
    <submittedName>
        <fullName evidence="2">Hydrolase</fullName>
    </submittedName>
</protein>
<dbReference type="Proteomes" id="UP000324105">
    <property type="component" value="Unassembled WGS sequence"/>
</dbReference>
<proteinExistence type="predicted"/>
<evidence type="ECO:0000313" key="2">
    <source>
        <dbReference type="EMBL" id="KAA0114263.1"/>
    </source>
</evidence>
<feature type="chain" id="PRO_5039237389" evidence="1">
    <location>
        <begin position="26"/>
        <end position="247"/>
    </location>
</feature>
<organism evidence="2 3">
    <name type="scientific">Streptococcus sanguinis</name>
    <dbReference type="NCBI Taxonomy" id="1305"/>
    <lineage>
        <taxon>Bacteria</taxon>
        <taxon>Bacillati</taxon>
        <taxon>Bacillota</taxon>
        <taxon>Bacilli</taxon>
        <taxon>Lactobacillales</taxon>
        <taxon>Streptococcaceae</taxon>
        <taxon>Streptococcus</taxon>
    </lineage>
</organism>
<feature type="signal peptide" evidence="1">
    <location>
        <begin position="1"/>
        <end position="25"/>
    </location>
</feature>
<dbReference type="AlphaFoldDB" id="A0A5A7ZAM8"/>
<dbReference type="EMBL" id="VIBR01000006">
    <property type="protein sequence ID" value="KAA0114263.1"/>
    <property type="molecule type" value="Genomic_DNA"/>
</dbReference>
<keyword evidence="1" id="KW-0732">Signal</keyword>
<gene>
    <name evidence="2" type="ORF">FKX92_11310</name>
</gene>
<dbReference type="GO" id="GO:0016787">
    <property type="term" value="F:hydrolase activity"/>
    <property type="evidence" value="ECO:0007669"/>
    <property type="project" value="UniProtKB-KW"/>
</dbReference>
<reference evidence="2 3" key="1">
    <citation type="submission" date="2019-06" db="EMBL/GenBank/DDBJ databases">
        <title>Genome sequence and analysis of a MDR-Streptococcus sanguis isolated from throat swab of children with scarlet fever from Hangzhou,China.</title>
        <authorList>
            <person name="Huang Y."/>
            <person name="Xie L."/>
            <person name="Liu W."/>
        </authorList>
    </citation>
    <scope>NUCLEOTIDE SEQUENCE [LARGE SCALE GENOMIC DNA]</scope>
    <source>
        <strain evidence="2 3">S28</strain>
    </source>
</reference>
<name>A0A5A7ZAM8_STRSA</name>
<evidence type="ECO:0000313" key="3">
    <source>
        <dbReference type="Proteomes" id="UP000324105"/>
    </source>
</evidence>
<keyword evidence="2" id="KW-0378">Hydrolase</keyword>
<evidence type="ECO:0000256" key="1">
    <source>
        <dbReference type="SAM" id="SignalP"/>
    </source>
</evidence>